<feature type="region of interest" description="Disordered" evidence="1">
    <location>
        <begin position="1"/>
        <end position="23"/>
    </location>
</feature>
<protein>
    <submittedName>
        <fullName evidence="2">Uncharacterized protein</fullName>
    </submittedName>
</protein>
<name>A0ABN8PNT0_9CNID</name>
<sequence length="163" mass="18466">MTDVFGPSTTNSQSSRTPQNKGKAWQFQKCLELDRKKQAALEGEIEELSKLEKLRSIKASRVPAEPECGSPRVLMVAQHPFQRRVTRFFSAAEKMVAVYDWSGSLDLHPEHFSLQVHPATTISPEEGIFGYEGVVMYMKALDEPLLMGTGSPEISSHRFWYLY</sequence>
<evidence type="ECO:0000313" key="3">
    <source>
        <dbReference type="Proteomes" id="UP001159405"/>
    </source>
</evidence>
<evidence type="ECO:0000256" key="1">
    <source>
        <dbReference type="SAM" id="MobiDB-lite"/>
    </source>
</evidence>
<keyword evidence="3" id="KW-1185">Reference proteome</keyword>
<comment type="caution">
    <text evidence="2">The sequence shown here is derived from an EMBL/GenBank/DDBJ whole genome shotgun (WGS) entry which is preliminary data.</text>
</comment>
<proteinExistence type="predicted"/>
<reference evidence="2 3" key="1">
    <citation type="submission" date="2022-05" db="EMBL/GenBank/DDBJ databases">
        <authorList>
            <consortium name="Genoscope - CEA"/>
            <person name="William W."/>
        </authorList>
    </citation>
    <scope>NUCLEOTIDE SEQUENCE [LARGE SCALE GENOMIC DNA]</scope>
</reference>
<dbReference type="Proteomes" id="UP001159405">
    <property type="component" value="Unassembled WGS sequence"/>
</dbReference>
<organism evidence="2 3">
    <name type="scientific">Porites lobata</name>
    <dbReference type="NCBI Taxonomy" id="104759"/>
    <lineage>
        <taxon>Eukaryota</taxon>
        <taxon>Metazoa</taxon>
        <taxon>Cnidaria</taxon>
        <taxon>Anthozoa</taxon>
        <taxon>Hexacorallia</taxon>
        <taxon>Scleractinia</taxon>
        <taxon>Fungiina</taxon>
        <taxon>Poritidae</taxon>
        <taxon>Porites</taxon>
    </lineage>
</organism>
<feature type="compositionally biased region" description="Polar residues" evidence="1">
    <location>
        <begin position="7"/>
        <end position="20"/>
    </location>
</feature>
<accession>A0ABN8PNT0</accession>
<dbReference type="EMBL" id="CALNXK010000078">
    <property type="protein sequence ID" value="CAH3146457.1"/>
    <property type="molecule type" value="Genomic_DNA"/>
</dbReference>
<gene>
    <name evidence="2" type="ORF">PLOB_00045075</name>
</gene>
<evidence type="ECO:0000313" key="2">
    <source>
        <dbReference type="EMBL" id="CAH3146457.1"/>
    </source>
</evidence>